<reference evidence="2 3" key="4">
    <citation type="journal article" date="2020" name="PLoS ONE">
        <title>Taxonomic classification of strain PO100/5 shows a broader geographic distribution and genetic markers of the recently described Corynebacterium silvaticum.</title>
        <authorList>
            <person name="Viana M.V.C."/>
            <person name="Profeta R."/>
            <person name="da Silva A.L."/>
            <person name="Hurtado R."/>
            <person name="Cerqueira J.C."/>
            <person name="Ribeiro B.F.S."/>
            <person name="Almeida M.O."/>
            <person name="Morais-Rodrigues F."/>
            <person name="Soares S.C."/>
            <person name="Oliveira M."/>
            <person name="Tavares L."/>
            <person name="Figueiredo H."/>
            <person name="Wattam A.R."/>
            <person name="Barh D."/>
            <person name="Ghosh P."/>
            <person name="Silva A."/>
            <person name="Azevedo V."/>
        </authorList>
    </citation>
    <scope>NUCLEOTIDE SEQUENCE [LARGE SCALE GENOMIC DNA]</scope>
    <source>
        <strain evidence="2 3">PO100/5</strain>
    </source>
</reference>
<keyword evidence="2" id="KW-0378">Hydrolase</keyword>
<dbReference type="InterPro" id="IPR029058">
    <property type="entry name" value="AB_hydrolase_fold"/>
</dbReference>
<dbReference type="Proteomes" id="UP000195652">
    <property type="component" value="Chromosome"/>
</dbReference>
<evidence type="ECO:0000313" key="2">
    <source>
        <dbReference type="EMBL" id="ARU46905.1"/>
    </source>
</evidence>
<dbReference type="Pfam" id="PF00756">
    <property type="entry name" value="Esterase"/>
    <property type="match status" value="1"/>
</dbReference>
<sequence length="644" mass="70418">MRDTASRLSKRGSLWIAAAAVPAALAVGAAVIVPATTTAQSSHIGGLIDDQTGYLKNEGVHRTPIRTDHPKIEGLPAGVSIDRVEWITNRRIALFIKSAAMPGNPIQVQVLLARDWHQDPNRTFPSVWTLDGLRAVETESGWTINTNIEKFYADKNVNVVMPVGGESSFYSDWQRENKGKHYKWETFLTQELVPVLAHGYRTNDSRAIVGLSMGGTAAVNLAERRPDLFKFVGSFSGYLDTTSIGMPTAIRAAQQDAGGYDTTAMWGPDGSQDWIDHDPKLGIEALKGIKTYVSAGSGRDDYGQPGSVAKNQGTYAGIGLEVISRMTTQTFVDYAKRAGVDVVSHFRPSGVHDWPYWQFEMTQAWPYMADALGLSSEDRGASCAAIGAIAEATKGGQVGTCVNNEYDIAGGKAEDFVDGRAYWSPATGAHTLSGRVGARYSEIGGPNSWLGFPVSNDFKLKDNVVAAQFERGNIYWSPERGAFEVPKDLVDKWGELQWEDGTLGYPVEDAKEINGGLVQKFQGGYVTRDKDHKNHWVRGEIAKKYGEMDTAKSKLGFPTSDEQLIPGGAFQQFEHGNIYWSATTGAHVIYKGAIFDAWGAKRWEQGEYGWPTSDQTSIPAGGEEISFQHGKISEINGRVVEDRR</sequence>
<dbReference type="InterPro" id="IPR000801">
    <property type="entry name" value="Esterase-like"/>
</dbReference>
<evidence type="ECO:0000256" key="1">
    <source>
        <dbReference type="SAM" id="SignalP"/>
    </source>
</evidence>
<organism evidence="2 3">
    <name type="scientific">Corynebacterium silvaticum</name>
    <dbReference type="NCBI Taxonomy" id="2320431"/>
    <lineage>
        <taxon>Bacteria</taxon>
        <taxon>Bacillati</taxon>
        <taxon>Actinomycetota</taxon>
        <taxon>Actinomycetes</taxon>
        <taxon>Mycobacteriales</taxon>
        <taxon>Corynebacteriaceae</taxon>
        <taxon>Corynebacterium</taxon>
    </lineage>
</organism>
<dbReference type="PANTHER" id="PTHR48098:SF1">
    <property type="entry name" value="DIACYLGLYCEROL ACYLTRANSFERASE_MYCOLYLTRANSFERASE AG85A"/>
    <property type="match status" value="1"/>
</dbReference>
<evidence type="ECO:0000313" key="3">
    <source>
        <dbReference type="Proteomes" id="UP000195652"/>
    </source>
</evidence>
<dbReference type="KEGG" id="csil:CBE74_11135"/>
<feature type="signal peptide" evidence="1">
    <location>
        <begin position="1"/>
        <end position="29"/>
    </location>
</feature>
<dbReference type="InterPro" id="IPR013207">
    <property type="entry name" value="LGFP"/>
</dbReference>
<keyword evidence="1" id="KW-0732">Signal</keyword>
<dbReference type="EMBL" id="CP021417">
    <property type="protein sequence ID" value="ARU46905.1"/>
    <property type="molecule type" value="Genomic_DNA"/>
</dbReference>
<dbReference type="AlphaFoldDB" id="A0A7U5K9W3"/>
<reference evidence="2 3" key="2">
    <citation type="journal article" date="2020" name="Antonie Van Leeuwenhoek">
        <title>Phylogenomic characterisation of a novel corynebacterial species pathogenic to animals.</title>
        <authorList>
            <person name="Moller J."/>
            <person name="Musella L."/>
            <person name="Melnikov V."/>
            <person name="Geissdorfer W."/>
            <person name="Burkovski A."/>
            <person name="Sangal V."/>
        </authorList>
    </citation>
    <scope>NUCLEOTIDE SEQUENCE [LARGE SCALE GENOMIC DNA]</scope>
    <source>
        <strain evidence="2 3">PO100/5</strain>
    </source>
</reference>
<proteinExistence type="predicted"/>
<protein>
    <submittedName>
        <fullName evidence="2">Alpha/beta hydrolase-fold protein</fullName>
    </submittedName>
</protein>
<dbReference type="RefSeq" id="WP_087454683.1">
    <property type="nucleotide sequence ID" value="NZ_CP021417.2"/>
</dbReference>
<feature type="chain" id="PRO_5038766201" evidence="1">
    <location>
        <begin position="30"/>
        <end position="644"/>
    </location>
</feature>
<dbReference type="GO" id="GO:0016787">
    <property type="term" value="F:hydrolase activity"/>
    <property type="evidence" value="ECO:0007669"/>
    <property type="project" value="UniProtKB-KW"/>
</dbReference>
<dbReference type="Gene3D" id="3.40.50.1820">
    <property type="entry name" value="alpha/beta hydrolase"/>
    <property type="match status" value="1"/>
</dbReference>
<keyword evidence="3" id="KW-1185">Reference proteome</keyword>
<dbReference type="GO" id="GO:0016747">
    <property type="term" value="F:acyltransferase activity, transferring groups other than amino-acyl groups"/>
    <property type="evidence" value="ECO:0007669"/>
    <property type="project" value="TreeGrafter"/>
</dbReference>
<dbReference type="PANTHER" id="PTHR48098">
    <property type="entry name" value="ENTEROCHELIN ESTERASE-RELATED"/>
    <property type="match status" value="1"/>
</dbReference>
<accession>A0A7U5K9W3</accession>
<reference evidence="2 3" key="3">
    <citation type="journal article" date="2020" name="Int. J. Syst. Evol. Microbiol.">
        <title>Corynebacterium silvaticum sp. nov., a unique group of NTTB corynebacteria in wild boar and roe deer.</title>
        <authorList>
            <person name="Dangel A."/>
            <person name="Berger A."/>
            <person name="Rau J."/>
            <person name="Eisenberg T."/>
            <person name="Kampfer P."/>
            <person name="Margos G."/>
            <person name="Contzen M."/>
            <person name="Busse H.J."/>
            <person name="Konrad R."/>
            <person name="Peters M."/>
            <person name="Sting R."/>
            <person name="Sing A."/>
        </authorList>
    </citation>
    <scope>NUCLEOTIDE SEQUENCE [LARGE SCALE GENOMIC DNA]</scope>
    <source>
        <strain evidence="2 3">PO100/5</strain>
    </source>
</reference>
<reference evidence="2 3" key="1">
    <citation type="journal article" date="2014" name="BMC Vet. Res.">
        <title>First report of Corynebacterium pseudotuberculosis from caseous lymphadenitis lesions in Black Alentejano pig (Sus scrofa domesticus).</title>
        <authorList>
            <person name="Oliveira M."/>
            <person name="Barroco C."/>
            <person name="Mottola C."/>
            <person name="Santos R."/>
            <person name="Lemsaddek A."/>
            <person name="Tavares L."/>
            <person name="Semedo-Lemsaddek T."/>
        </authorList>
    </citation>
    <scope>NUCLEOTIDE SEQUENCE [LARGE SCALE GENOMIC DNA]</scope>
    <source>
        <strain evidence="2 3">PO100/5</strain>
    </source>
</reference>
<dbReference type="Pfam" id="PF08310">
    <property type="entry name" value="LGFP"/>
    <property type="match status" value="4"/>
</dbReference>
<name>A0A7U5K9W3_9CORY</name>
<dbReference type="InterPro" id="IPR050583">
    <property type="entry name" value="Mycobacterial_A85_antigen"/>
</dbReference>
<gene>
    <name evidence="2" type="ORF">CBE74_11135</name>
</gene>
<dbReference type="SUPFAM" id="SSF53474">
    <property type="entry name" value="alpha/beta-Hydrolases"/>
    <property type="match status" value="1"/>
</dbReference>
<dbReference type="GeneID" id="75008765"/>